<dbReference type="HOGENOM" id="CLU_043701_0_0_1"/>
<dbReference type="PROSITE" id="PS50053">
    <property type="entry name" value="UBIQUITIN_2"/>
    <property type="match status" value="1"/>
</dbReference>
<organism evidence="3 4">
    <name type="scientific">Tulasnella calospora MUT 4182</name>
    <dbReference type="NCBI Taxonomy" id="1051891"/>
    <lineage>
        <taxon>Eukaryota</taxon>
        <taxon>Fungi</taxon>
        <taxon>Dikarya</taxon>
        <taxon>Basidiomycota</taxon>
        <taxon>Agaricomycotina</taxon>
        <taxon>Agaricomycetes</taxon>
        <taxon>Cantharellales</taxon>
        <taxon>Tulasnellaceae</taxon>
        <taxon>Tulasnella</taxon>
    </lineage>
</organism>
<sequence>MAHLGEELAFIKNQALSLKNIPVTLDNDYQPALEDVPKKVPVFPTASSSSTTDPSSSATAGGIPILIKSTKPPLSFNLTVHPTDTVSQIKLQLEKEHLRAPTADSQRLLIKGKVLADNKLLKEYPISTDSSAPTAITLMTKPGSTWTGEERAAPSASPAGGVVIAEPESFAAPSPTGSKLPPPTSAKGHGRSLSGAADTMPLPSLTLSPTPSPDGQTSGVDLALAVELDMQPDPPRGSTPTQDAYTAVIADAEFWGRLSQFLLKEFKTEGDAETAWEQFFLVSKSSLTANQIAKIRDVTGKSAMAGL</sequence>
<dbReference type="Pfam" id="PF00240">
    <property type="entry name" value="ubiquitin"/>
    <property type="match status" value="1"/>
</dbReference>
<evidence type="ECO:0000313" key="4">
    <source>
        <dbReference type="Proteomes" id="UP000054248"/>
    </source>
</evidence>
<dbReference type="InterPro" id="IPR000626">
    <property type="entry name" value="Ubiquitin-like_dom"/>
</dbReference>
<feature type="region of interest" description="Disordered" evidence="1">
    <location>
        <begin position="169"/>
        <end position="218"/>
    </location>
</feature>
<reference evidence="4" key="2">
    <citation type="submission" date="2015-01" db="EMBL/GenBank/DDBJ databases">
        <title>Evolutionary Origins and Diversification of the Mycorrhizal Mutualists.</title>
        <authorList>
            <consortium name="DOE Joint Genome Institute"/>
            <consortium name="Mycorrhizal Genomics Consortium"/>
            <person name="Kohler A."/>
            <person name="Kuo A."/>
            <person name="Nagy L.G."/>
            <person name="Floudas D."/>
            <person name="Copeland A."/>
            <person name="Barry K.W."/>
            <person name="Cichocki N."/>
            <person name="Veneault-Fourrey C."/>
            <person name="LaButti K."/>
            <person name="Lindquist E.A."/>
            <person name="Lipzen A."/>
            <person name="Lundell T."/>
            <person name="Morin E."/>
            <person name="Murat C."/>
            <person name="Riley R."/>
            <person name="Ohm R."/>
            <person name="Sun H."/>
            <person name="Tunlid A."/>
            <person name="Henrissat B."/>
            <person name="Grigoriev I.V."/>
            <person name="Hibbett D.S."/>
            <person name="Martin F."/>
        </authorList>
    </citation>
    <scope>NUCLEOTIDE SEQUENCE [LARGE SCALE GENOMIC DNA]</scope>
    <source>
        <strain evidence="4">MUT 4182</strain>
    </source>
</reference>
<feature type="compositionally biased region" description="Low complexity" evidence="1">
    <location>
        <begin position="199"/>
        <end position="209"/>
    </location>
</feature>
<evidence type="ECO:0000256" key="1">
    <source>
        <dbReference type="SAM" id="MobiDB-lite"/>
    </source>
</evidence>
<dbReference type="CDD" id="cd17039">
    <property type="entry name" value="Ubl_ubiquitin_like"/>
    <property type="match status" value="1"/>
</dbReference>
<gene>
    <name evidence="3" type="ORF">M407DRAFT_219792</name>
</gene>
<dbReference type="AlphaFoldDB" id="A0A0C3QRP1"/>
<protein>
    <recommendedName>
        <fullName evidence="2">Ubiquitin-like domain-containing protein</fullName>
    </recommendedName>
</protein>
<dbReference type="Proteomes" id="UP000054248">
    <property type="component" value="Unassembled WGS sequence"/>
</dbReference>
<feature type="domain" description="Ubiquitin-like" evidence="2">
    <location>
        <begin position="63"/>
        <end position="131"/>
    </location>
</feature>
<reference evidence="3 4" key="1">
    <citation type="submission" date="2014-04" db="EMBL/GenBank/DDBJ databases">
        <authorList>
            <consortium name="DOE Joint Genome Institute"/>
            <person name="Kuo A."/>
            <person name="Girlanda M."/>
            <person name="Perotto S."/>
            <person name="Kohler A."/>
            <person name="Nagy L.G."/>
            <person name="Floudas D."/>
            <person name="Copeland A."/>
            <person name="Barry K.W."/>
            <person name="Cichocki N."/>
            <person name="Veneault-Fourrey C."/>
            <person name="LaButti K."/>
            <person name="Lindquist E.A."/>
            <person name="Lipzen A."/>
            <person name="Lundell T."/>
            <person name="Morin E."/>
            <person name="Murat C."/>
            <person name="Sun H."/>
            <person name="Tunlid A."/>
            <person name="Henrissat B."/>
            <person name="Grigoriev I.V."/>
            <person name="Hibbett D.S."/>
            <person name="Martin F."/>
            <person name="Nordberg H.P."/>
            <person name="Cantor M.N."/>
            <person name="Hua S.X."/>
        </authorList>
    </citation>
    <scope>NUCLEOTIDE SEQUENCE [LARGE SCALE GENOMIC DNA]</scope>
    <source>
        <strain evidence="3 4">MUT 4182</strain>
    </source>
</reference>
<dbReference type="Gene3D" id="3.10.20.90">
    <property type="entry name" value="Phosphatidylinositol 3-kinase Catalytic Subunit, Chain A, domain 1"/>
    <property type="match status" value="1"/>
</dbReference>
<dbReference type="SMART" id="SM00213">
    <property type="entry name" value="UBQ"/>
    <property type="match status" value="1"/>
</dbReference>
<dbReference type="STRING" id="1051891.A0A0C3QRP1"/>
<evidence type="ECO:0000313" key="3">
    <source>
        <dbReference type="EMBL" id="KIO31426.1"/>
    </source>
</evidence>
<evidence type="ECO:0000259" key="2">
    <source>
        <dbReference type="PROSITE" id="PS50053"/>
    </source>
</evidence>
<feature type="region of interest" description="Disordered" evidence="1">
    <location>
        <begin position="141"/>
        <end position="160"/>
    </location>
</feature>
<proteinExistence type="predicted"/>
<dbReference type="EMBL" id="KN822963">
    <property type="protein sequence ID" value="KIO31426.1"/>
    <property type="molecule type" value="Genomic_DNA"/>
</dbReference>
<dbReference type="SUPFAM" id="SSF54236">
    <property type="entry name" value="Ubiquitin-like"/>
    <property type="match status" value="1"/>
</dbReference>
<accession>A0A0C3QRP1</accession>
<dbReference type="InterPro" id="IPR029071">
    <property type="entry name" value="Ubiquitin-like_domsf"/>
</dbReference>
<name>A0A0C3QRP1_9AGAM</name>
<keyword evidence="4" id="KW-1185">Reference proteome</keyword>
<dbReference type="OrthoDB" id="428577at2759"/>